<organism evidence="1">
    <name type="scientific">Zea mays</name>
    <name type="common">Maize</name>
    <dbReference type="NCBI Taxonomy" id="4577"/>
    <lineage>
        <taxon>Eukaryota</taxon>
        <taxon>Viridiplantae</taxon>
        <taxon>Streptophyta</taxon>
        <taxon>Embryophyta</taxon>
        <taxon>Tracheophyta</taxon>
        <taxon>Spermatophyta</taxon>
        <taxon>Magnoliopsida</taxon>
        <taxon>Liliopsida</taxon>
        <taxon>Poales</taxon>
        <taxon>Poaceae</taxon>
        <taxon>PACMAD clade</taxon>
        <taxon>Panicoideae</taxon>
        <taxon>Andropogonodae</taxon>
        <taxon>Andropogoneae</taxon>
        <taxon>Tripsacinae</taxon>
        <taxon>Zea</taxon>
    </lineage>
</organism>
<dbReference type="EMBL" id="CM000780">
    <property type="protein sequence ID" value="AQK58168.1"/>
    <property type="molecule type" value="Genomic_DNA"/>
</dbReference>
<protein>
    <submittedName>
        <fullName evidence="1">Phosphatidylinositol/phosphatidylcholine transfer protein SFH13</fullName>
    </submittedName>
</protein>
<reference evidence="1" key="1">
    <citation type="submission" date="2015-12" db="EMBL/GenBank/DDBJ databases">
        <title>Update maize B73 reference genome by single molecule sequencing technologies.</title>
        <authorList>
            <consortium name="Maize Genome Sequencing Project"/>
            <person name="Ware D."/>
        </authorList>
    </citation>
    <scope>NUCLEOTIDE SEQUENCE</scope>
    <source>
        <tissue evidence="1">Seedling</tissue>
    </source>
</reference>
<accession>A0A1D6QKC6</accession>
<sequence length="244" mass="26806">MIYDLGRRIIITSDDAAADGDAVGDGELADLDAGILRKPDVEFPDGGGEPAVEVAERRVGGKRHSTGPQRVVVHDGTPDAHQAEQLLVVPDVVRLVGVDEGEVEGAVVGRVGEELVQLLQRRALPEVHLARHPGALDEGAADVVVLAAHVECDDLAVGGQRQSRRQQRVAREHAHLQRPPRAAQLDQHPQQRRLVRGRLHEPPLVLVGHQPQLTHALRLVRQHRRVQHVLLLFIPQINDEIRLD</sequence>
<evidence type="ECO:0000313" key="1">
    <source>
        <dbReference type="EMBL" id="AQK58168.1"/>
    </source>
</evidence>
<proteinExistence type="predicted"/>
<gene>
    <name evidence="1" type="ORF">ZEAMMB73_Zm00001d052840</name>
</gene>
<dbReference type="AlphaFoldDB" id="A0A1D6QKC6"/>
<name>A0A1D6QKC6_MAIZE</name>